<evidence type="ECO:0000313" key="4">
    <source>
        <dbReference type="EMBL" id="KAL1589481.1"/>
    </source>
</evidence>
<dbReference type="Pfam" id="PF00172">
    <property type="entry name" value="Zn_clus"/>
    <property type="match status" value="1"/>
</dbReference>
<name>A0AB34KZY1_9PEZI</name>
<organism evidence="4 5">
    <name type="scientific">Cladosporium halotolerans</name>
    <dbReference type="NCBI Taxonomy" id="1052096"/>
    <lineage>
        <taxon>Eukaryota</taxon>
        <taxon>Fungi</taxon>
        <taxon>Dikarya</taxon>
        <taxon>Ascomycota</taxon>
        <taxon>Pezizomycotina</taxon>
        <taxon>Dothideomycetes</taxon>
        <taxon>Dothideomycetidae</taxon>
        <taxon>Cladosporiales</taxon>
        <taxon>Cladosporiaceae</taxon>
        <taxon>Cladosporium</taxon>
    </lineage>
</organism>
<protein>
    <recommendedName>
        <fullName evidence="3">Zn(2)-C6 fungal-type domain-containing protein</fullName>
    </recommendedName>
</protein>
<dbReference type="GO" id="GO:0000981">
    <property type="term" value="F:DNA-binding transcription factor activity, RNA polymerase II-specific"/>
    <property type="evidence" value="ECO:0007669"/>
    <property type="project" value="InterPro"/>
</dbReference>
<dbReference type="PROSITE" id="PS00463">
    <property type="entry name" value="ZN2_CY6_FUNGAL_1"/>
    <property type="match status" value="1"/>
</dbReference>
<dbReference type="SMART" id="SM00066">
    <property type="entry name" value="GAL4"/>
    <property type="match status" value="1"/>
</dbReference>
<evidence type="ECO:0000256" key="2">
    <source>
        <dbReference type="SAM" id="MobiDB-lite"/>
    </source>
</evidence>
<feature type="region of interest" description="Disordered" evidence="2">
    <location>
        <begin position="1"/>
        <end position="23"/>
    </location>
</feature>
<dbReference type="Proteomes" id="UP000803884">
    <property type="component" value="Unassembled WGS sequence"/>
</dbReference>
<dbReference type="InterPro" id="IPR053187">
    <property type="entry name" value="Notoamide_regulator"/>
</dbReference>
<dbReference type="InterPro" id="IPR001138">
    <property type="entry name" value="Zn2Cys6_DnaBD"/>
</dbReference>
<dbReference type="GeneID" id="96003244"/>
<dbReference type="CDD" id="cd00067">
    <property type="entry name" value="GAL4"/>
    <property type="match status" value="1"/>
</dbReference>
<dbReference type="PROSITE" id="PS50048">
    <property type="entry name" value="ZN2_CY6_FUNGAL_2"/>
    <property type="match status" value="1"/>
</dbReference>
<proteinExistence type="predicted"/>
<feature type="compositionally biased region" description="Polar residues" evidence="2">
    <location>
        <begin position="185"/>
        <end position="209"/>
    </location>
</feature>
<dbReference type="AlphaFoldDB" id="A0AB34KZY1"/>
<feature type="domain" description="Zn(2)-C6 fungal-type" evidence="3">
    <location>
        <begin position="28"/>
        <end position="58"/>
    </location>
</feature>
<dbReference type="InterPro" id="IPR036864">
    <property type="entry name" value="Zn2-C6_fun-type_DNA-bd_sf"/>
</dbReference>
<dbReference type="Gene3D" id="4.10.240.10">
    <property type="entry name" value="Zn(2)-C6 fungal-type DNA-binding domain"/>
    <property type="match status" value="1"/>
</dbReference>
<comment type="caution">
    <text evidence="4">The sequence shown here is derived from an EMBL/GenBank/DDBJ whole genome shotgun (WGS) entry which is preliminary data.</text>
</comment>
<dbReference type="EMBL" id="JAAQHG020000004">
    <property type="protein sequence ID" value="KAL1589481.1"/>
    <property type="molecule type" value="Genomic_DNA"/>
</dbReference>
<dbReference type="PANTHER" id="PTHR47256">
    <property type="entry name" value="ZN(II)2CYS6 TRANSCRIPTION FACTOR (EUROFUNG)-RELATED"/>
    <property type="match status" value="1"/>
</dbReference>
<dbReference type="PANTHER" id="PTHR47256:SF1">
    <property type="entry name" value="ZN(II)2CYS6 TRANSCRIPTION FACTOR (EUROFUNG)"/>
    <property type="match status" value="1"/>
</dbReference>
<evidence type="ECO:0000256" key="1">
    <source>
        <dbReference type="ARBA" id="ARBA00023242"/>
    </source>
</evidence>
<feature type="region of interest" description="Disordered" evidence="2">
    <location>
        <begin position="173"/>
        <end position="219"/>
    </location>
</feature>
<dbReference type="SUPFAM" id="SSF57701">
    <property type="entry name" value="Zn2/Cys6 DNA-binding domain"/>
    <property type="match status" value="1"/>
</dbReference>
<keyword evidence="1" id="KW-0539">Nucleus</keyword>
<dbReference type="GO" id="GO:0008270">
    <property type="term" value="F:zinc ion binding"/>
    <property type="evidence" value="ECO:0007669"/>
    <property type="project" value="InterPro"/>
</dbReference>
<gene>
    <name evidence="4" type="ORF">WHR41_01800</name>
</gene>
<keyword evidence="5" id="KW-1185">Reference proteome</keyword>
<reference evidence="4 5" key="1">
    <citation type="journal article" date="2020" name="Microbiol. Resour. Announc.">
        <title>Draft Genome Sequence of a Cladosporium Species Isolated from the Mesophotic Ascidian Didemnum maculosum.</title>
        <authorList>
            <person name="Gioti A."/>
            <person name="Siaperas R."/>
            <person name="Nikolaivits E."/>
            <person name="Le Goff G."/>
            <person name="Ouazzani J."/>
            <person name="Kotoulas G."/>
            <person name="Topakas E."/>
        </authorList>
    </citation>
    <scope>NUCLEOTIDE SEQUENCE [LARGE SCALE GENOMIC DNA]</scope>
    <source>
        <strain evidence="4 5">TM138-S3</strain>
    </source>
</reference>
<evidence type="ECO:0000259" key="3">
    <source>
        <dbReference type="PROSITE" id="PS50048"/>
    </source>
</evidence>
<sequence length="690" mass="77405">MDRFGEFQTGQSLTSRKRKSSGKPSLAACHRCRRVKRRCDSERPECGNCRRANVACEYDTDAPSESRSKAIKRQHGDLQSLHGLFRDSLNWLQCQDANTALSCLERMRQSEDSISELCSIASAERAQLIPAQMSSNNIYTEMSPSLHSMLDVELTFSHPVAFPWLLKEGLSSSEETPAQPDRYTFEQSTSTSESPAVLQGFQSSDSHGTSPDDRESSLTVPGSRLANLSIHFWTQVPITDALAAELLSSYFRVEHPVYGFFDEHLFVKDLLSQNVQFCSPLLVSAILFWACCTFRPIYHAASDFIGAFLSASQRLLMAEISSDTLLNTASLMILSLGSICFGKNRLATKYMADGLRMAERLHLLGENRDSVEQMGSLSRDEVAMATFVAWGAFNCSTVRLVHFHDMISGAFTTFPPLLPIPGRDGSLAGSPTLTRAATFPYFCEFWQIAHEIGAFYYSSPGPLYLHVPLAYAESKFRRLLQWSENLPAHLARSESMPHNVAEMHICFHAMIMDIFRPFISQRQLISTISSNPRRPETIFALSLSHLRDLTQYYYETFKGTAEAYTVSWVHGPLYVAPAILRYEKPETRRESFLRCMQTCTGLVESHPVLDGFVRALFGMAVAAEVFSSAEAVERYSHFRVKGEENGRGTRAETGFVVDQDLATENHDSAVGDVLAKKFDEMMVAERRRCH</sequence>
<accession>A0AB34KZY1</accession>
<evidence type="ECO:0000313" key="5">
    <source>
        <dbReference type="Proteomes" id="UP000803884"/>
    </source>
</evidence>
<dbReference type="CDD" id="cd12148">
    <property type="entry name" value="fungal_TF_MHR"/>
    <property type="match status" value="1"/>
</dbReference>
<dbReference type="RefSeq" id="XP_069232586.1">
    <property type="nucleotide sequence ID" value="XM_069370406.1"/>
</dbReference>